<dbReference type="Pfam" id="PF00271">
    <property type="entry name" value="Helicase_C"/>
    <property type="match status" value="1"/>
</dbReference>
<dbReference type="PANTHER" id="PTHR45629:SF7">
    <property type="entry name" value="DNA EXCISION REPAIR PROTEIN ERCC-6-RELATED"/>
    <property type="match status" value="1"/>
</dbReference>
<gene>
    <name evidence="11" type="ORF">HPLM_LOCUS9592</name>
</gene>
<evidence type="ECO:0000313" key="11">
    <source>
        <dbReference type="EMBL" id="VDO37908.1"/>
    </source>
</evidence>
<evidence type="ECO:0000313" key="12">
    <source>
        <dbReference type="Proteomes" id="UP000268014"/>
    </source>
</evidence>
<feature type="region of interest" description="Disordered" evidence="9">
    <location>
        <begin position="167"/>
        <end position="217"/>
    </location>
</feature>
<dbReference type="GO" id="GO:0007131">
    <property type="term" value="P:reciprocal meiotic recombination"/>
    <property type="evidence" value="ECO:0007669"/>
    <property type="project" value="TreeGrafter"/>
</dbReference>
<comment type="function">
    <text evidence="7">Involved in mitotic DNA repair and meiotic recombination. Functions in the recombinational DNA repair pathway. Essential for interhomolog gene conversion (GC), but may have a less important role in intersister GC than spn-A/Rad51. In the presence of DNA, spn-A/Rad51 enhances the ATPase activity of okr/Rad54.</text>
</comment>
<dbReference type="OrthoDB" id="448448at2759"/>
<evidence type="ECO:0000256" key="2">
    <source>
        <dbReference type="ARBA" id="ARBA00015341"/>
    </source>
</evidence>
<evidence type="ECO:0000256" key="5">
    <source>
        <dbReference type="ARBA" id="ARBA00022801"/>
    </source>
</evidence>
<evidence type="ECO:0000256" key="4">
    <source>
        <dbReference type="ARBA" id="ARBA00022776"/>
    </source>
</evidence>
<evidence type="ECO:0000256" key="3">
    <source>
        <dbReference type="ARBA" id="ARBA00022618"/>
    </source>
</evidence>
<dbReference type="Gene3D" id="3.40.50.300">
    <property type="entry name" value="P-loop containing nucleotide triphosphate hydrolases"/>
    <property type="match status" value="1"/>
</dbReference>
<sequence length="217" mass="23849">MDMVTSLCSSLGLCVMRLDGKTPVADRQTLITKFNSEKNSDNVFLLSTKAGGIGLNLIGASRLILFDSDWNPASDLQAMARIWRDGQTKPCHIYRLITAGTVEEKILHRQIKKTGLNSLINFSDEPYNTTFLDDELKDIFTLSEVECETHEMAGCSCDGCGLLPDEVDDEPEVSDDEEQSLITSDDSACIGEGPSENPAATDQELSSNQRDEVVQSY</sequence>
<feature type="compositionally biased region" description="Polar residues" evidence="9">
    <location>
        <begin position="198"/>
        <end position="208"/>
    </location>
</feature>
<evidence type="ECO:0000256" key="9">
    <source>
        <dbReference type="SAM" id="MobiDB-lite"/>
    </source>
</evidence>
<dbReference type="GO" id="GO:0016787">
    <property type="term" value="F:hydrolase activity"/>
    <property type="evidence" value="ECO:0007669"/>
    <property type="project" value="UniProtKB-KW"/>
</dbReference>
<proteinExistence type="predicted"/>
<name>A0A3P7Y8W0_HAEPC</name>
<keyword evidence="3" id="KW-0132">Cell division</keyword>
<keyword evidence="6" id="KW-0131">Cell cycle</keyword>
<evidence type="ECO:0000256" key="8">
    <source>
        <dbReference type="ARBA" id="ARBA00029956"/>
    </source>
</evidence>
<dbReference type="SUPFAM" id="SSF52540">
    <property type="entry name" value="P-loop containing nucleoside triphosphate hydrolases"/>
    <property type="match status" value="1"/>
</dbReference>
<dbReference type="SMART" id="SM00490">
    <property type="entry name" value="HELICc"/>
    <property type="match status" value="1"/>
</dbReference>
<comment type="subunit">
    <text evidence="1">Interacts (via N-terminus) with spn-A/Rad51.</text>
</comment>
<dbReference type="GO" id="GO:0005634">
    <property type="term" value="C:nucleus"/>
    <property type="evidence" value="ECO:0007669"/>
    <property type="project" value="TreeGrafter"/>
</dbReference>
<keyword evidence="12" id="KW-1185">Reference proteome</keyword>
<dbReference type="EMBL" id="UZAF01017101">
    <property type="protein sequence ID" value="VDO37908.1"/>
    <property type="molecule type" value="Genomic_DNA"/>
</dbReference>
<organism evidence="11 12">
    <name type="scientific">Haemonchus placei</name>
    <name type="common">Barber's pole worm</name>
    <dbReference type="NCBI Taxonomy" id="6290"/>
    <lineage>
        <taxon>Eukaryota</taxon>
        <taxon>Metazoa</taxon>
        <taxon>Ecdysozoa</taxon>
        <taxon>Nematoda</taxon>
        <taxon>Chromadorea</taxon>
        <taxon>Rhabditida</taxon>
        <taxon>Rhabditina</taxon>
        <taxon>Rhabditomorpha</taxon>
        <taxon>Strongyloidea</taxon>
        <taxon>Trichostrongylidae</taxon>
        <taxon>Haemonchus</taxon>
    </lineage>
</organism>
<dbReference type="GO" id="GO:0015616">
    <property type="term" value="F:DNA translocase activity"/>
    <property type="evidence" value="ECO:0007669"/>
    <property type="project" value="TreeGrafter"/>
</dbReference>
<dbReference type="GO" id="GO:0051301">
    <property type="term" value="P:cell division"/>
    <property type="evidence" value="ECO:0007669"/>
    <property type="project" value="UniProtKB-KW"/>
</dbReference>
<dbReference type="InterPro" id="IPR027417">
    <property type="entry name" value="P-loop_NTPase"/>
</dbReference>
<evidence type="ECO:0000256" key="1">
    <source>
        <dbReference type="ARBA" id="ARBA00011467"/>
    </source>
</evidence>
<evidence type="ECO:0000256" key="6">
    <source>
        <dbReference type="ARBA" id="ARBA00023306"/>
    </source>
</evidence>
<feature type="compositionally biased region" description="Acidic residues" evidence="9">
    <location>
        <begin position="167"/>
        <end position="179"/>
    </location>
</feature>
<keyword evidence="5" id="KW-0378">Hydrolase</keyword>
<dbReference type="InterPro" id="IPR001650">
    <property type="entry name" value="Helicase_C-like"/>
</dbReference>
<dbReference type="AlphaFoldDB" id="A0A3P7Y8W0"/>
<dbReference type="GO" id="GO:0000724">
    <property type="term" value="P:double-strand break repair via homologous recombination"/>
    <property type="evidence" value="ECO:0007669"/>
    <property type="project" value="TreeGrafter"/>
</dbReference>
<dbReference type="Proteomes" id="UP000268014">
    <property type="component" value="Unassembled WGS sequence"/>
</dbReference>
<dbReference type="PROSITE" id="PS51194">
    <property type="entry name" value="HELICASE_CTER"/>
    <property type="match status" value="1"/>
</dbReference>
<dbReference type="InterPro" id="IPR050496">
    <property type="entry name" value="SNF2_RAD54_helicase_repair"/>
</dbReference>
<reference evidence="11 12" key="1">
    <citation type="submission" date="2018-11" db="EMBL/GenBank/DDBJ databases">
        <authorList>
            <consortium name="Pathogen Informatics"/>
        </authorList>
    </citation>
    <scope>NUCLEOTIDE SEQUENCE [LARGE SCALE GENOMIC DNA]</scope>
    <source>
        <strain evidence="11 12">MHpl1</strain>
    </source>
</reference>
<feature type="domain" description="Helicase C-terminal" evidence="10">
    <location>
        <begin position="1"/>
        <end position="133"/>
    </location>
</feature>
<evidence type="ECO:0000259" key="10">
    <source>
        <dbReference type="PROSITE" id="PS51194"/>
    </source>
</evidence>
<dbReference type="STRING" id="6290.A0A3P7Y8W0"/>
<accession>A0A3P7Y8W0</accession>
<dbReference type="CDD" id="cd18793">
    <property type="entry name" value="SF2_C_SNF"/>
    <property type="match status" value="1"/>
</dbReference>
<keyword evidence="4" id="KW-0498">Mitosis</keyword>
<protein>
    <recommendedName>
        <fullName evidence="2">DNA repair and recombination protein RAD54-like</fullName>
    </recommendedName>
    <alternativeName>
        <fullName evidence="8">Protein okra</fullName>
    </alternativeName>
</protein>
<dbReference type="InterPro" id="IPR049730">
    <property type="entry name" value="SNF2/RAD54-like_C"/>
</dbReference>
<dbReference type="PANTHER" id="PTHR45629">
    <property type="entry name" value="SNF2/RAD54 FAMILY MEMBER"/>
    <property type="match status" value="1"/>
</dbReference>
<evidence type="ECO:0000256" key="7">
    <source>
        <dbReference type="ARBA" id="ARBA00024776"/>
    </source>
</evidence>